<gene>
    <name evidence="2" type="ORF">MB818_18165</name>
</gene>
<dbReference type="InterPro" id="IPR003779">
    <property type="entry name" value="CMD-like"/>
</dbReference>
<dbReference type="EMBL" id="JAKOEM010000021">
    <property type="protein sequence ID" value="MCG6560142.1"/>
    <property type="molecule type" value="Genomic_DNA"/>
</dbReference>
<dbReference type="Gene3D" id="1.20.1290.10">
    <property type="entry name" value="AhpD-like"/>
    <property type="match status" value="1"/>
</dbReference>
<reference evidence="2" key="1">
    <citation type="submission" date="2022-02" db="EMBL/GenBank/DDBJ databases">
        <title>The genome sequence of Ruegeria sp. 1NDH52C.</title>
        <authorList>
            <person name="Du J."/>
        </authorList>
    </citation>
    <scope>NUCLEOTIDE SEQUENCE</scope>
    <source>
        <strain evidence="2">1NDH52C</strain>
    </source>
</reference>
<protein>
    <submittedName>
        <fullName evidence="2">Carboxymuconolactone decarboxylase family protein</fullName>
    </submittedName>
</protein>
<dbReference type="SUPFAM" id="SSF69118">
    <property type="entry name" value="AhpD-like"/>
    <property type="match status" value="1"/>
</dbReference>
<keyword evidence="3" id="KW-1185">Reference proteome</keyword>
<dbReference type="NCBIfam" id="TIGR00778">
    <property type="entry name" value="ahpD_dom"/>
    <property type="match status" value="1"/>
</dbReference>
<dbReference type="InterPro" id="IPR004675">
    <property type="entry name" value="AhpD_core"/>
</dbReference>
<dbReference type="PANTHER" id="PTHR33930:SF2">
    <property type="entry name" value="BLR3452 PROTEIN"/>
    <property type="match status" value="1"/>
</dbReference>
<feature type="domain" description="Carboxymuconolactone decarboxylase-like" evidence="1">
    <location>
        <begin position="26"/>
        <end position="105"/>
    </location>
</feature>
<sequence>MSAHNEKLAEVNKRLMGLFKADQKTMMAFKGLADTAAREGKISTAMKETIAVAIAAARGCEDCILYHVNEAKSHGADRDTLVEVLAVAVEMSGGPGTVYAAKALDAYDHL</sequence>
<proteinExistence type="predicted"/>
<comment type="caution">
    <text evidence="2">The sequence shown here is derived from an EMBL/GenBank/DDBJ whole genome shotgun (WGS) entry which is preliminary data.</text>
</comment>
<organism evidence="2 3">
    <name type="scientific">Ruegeria alba</name>
    <dbReference type="NCBI Taxonomy" id="2916756"/>
    <lineage>
        <taxon>Bacteria</taxon>
        <taxon>Pseudomonadati</taxon>
        <taxon>Pseudomonadota</taxon>
        <taxon>Alphaproteobacteria</taxon>
        <taxon>Rhodobacterales</taxon>
        <taxon>Roseobacteraceae</taxon>
        <taxon>Ruegeria</taxon>
    </lineage>
</organism>
<evidence type="ECO:0000313" key="3">
    <source>
        <dbReference type="Proteomes" id="UP001165279"/>
    </source>
</evidence>
<dbReference type="Pfam" id="PF02627">
    <property type="entry name" value="CMD"/>
    <property type="match status" value="1"/>
</dbReference>
<accession>A0ABS9P0X7</accession>
<dbReference type="PANTHER" id="PTHR33930">
    <property type="entry name" value="ALKYL HYDROPEROXIDE REDUCTASE AHPD"/>
    <property type="match status" value="1"/>
</dbReference>
<dbReference type="InterPro" id="IPR029032">
    <property type="entry name" value="AhpD-like"/>
</dbReference>
<dbReference type="RefSeq" id="WP_238905958.1">
    <property type="nucleotide sequence ID" value="NZ_JAKOEM010000021.1"/>
</dbReference>
<evidence type="ECO:0000313" key="2">
    <source>
        <dbReference type="EMBL" id="MCG6560142.1"/>
    </source>
</evidence>
<dbReference type="Proteomes" id="UP001165279">
    <property type="component" value="Unassembled WGS sequence"/>
</dbReference>
<evidence type="ECO:0000259" key="1">
    <source>
        <dbReference type="Pfam" id="PF02627"/>
    </source>
</evidence>
<name>A0ABS9P0X7_9RHOB</name>